<name>A0A6B9J8J2_9CAUD</name>
<keyword evidence="2" id="KW-1185">Reference proteome</keyword>
<evidence type="ECO:0000313" key="2">
    <source>
        <dbReference type="Proteomes" id="UP000433183"/>
    </source>
</evidence>
<proteinExistence type="predicted"/>
<sequence length="96" mass="11199">MNKAKFFALLDNTLKLHNDASNRYTAADFQPYEFHENPDNFAKWKAENPDYPWIAHSSGYKLKECWLVCVISHRTAEAATKQTAIFARWIAEYKAK</sequence>
<reference evidence="1 2" key="1">
    <citation type="submission" date="2019-11" db="EMBL/GenBank/DDBJ databases">
        <title>Characterization of a new Erwinia amylovora bacteriophage.</title>
        <authorList>
            <person name="Valentovich L.N."/>
            <person name="Akhremchuk A.E."/>
            <person name="Besarab N.V."/>
            <person name="Lagonenko A.L."/>
        </authorList>
    </citation>
    <scope>NUCLEOTIDE SEQUENCE [LARGE SCALE GENOMIC DNA]</scope>
</reference>
<evidence type="ECO:0000313" key="1">
    <source>
        <dbReference type="EMBL" id="QGZ16414.1"/>
    </source>
</evidence>
<organism evidence="1 2">
    <name type="scientific">Erwinia phage Hena1</name>
    <dbReference type="NCBI Taxonomy" id="2678601"/>
    <lineage>
        <taxon>Viruses</taxon>
        <taxon>Duplodnaviria</taxon>
        <taxon>Heunggongvirae</taxon>
        <taxon>Uroviricota</taxon>
        <taxon>Caudoviricetes</taxon>
        <taxon>Vequintavirinae</taxon>
        <taxon>Henunavirus</taxon>
        <taxon>Henunavirus hena1</taxon>
    </lineage>
</organism>
<gene>
    <name evidence="1" type="ORF">Hena1_02640</name>
</gene>
<dbReference type="Proteomes" id="UP000433183">
    <property type="component" value="Segment"/>
</dbReference>
<protein>
    <submittedName>
        <fullName evidence="1">Uncharacterized protein</fullName>
    </submittedName>
</protein>
<accession>A0A6B9J8J2</accession>
<dbReference type="EMBL" id="MN732867">
    <property type="protein sequence ID" value="QGZ16414.1"/>
    <property type="molecule type" value="Genomic_DNA"/>
</dbReference>